<evidence type="ECO:0000256" key="3">
    <source>
        <dbReference type="ARBA" id="ARBA00045001"/>
    </source>
</evidence>
<accession>A0A839EZQ2</accession>
<dbReference type="Proteomes" id="UP000550401">
    <property type="component" value="Unassembled WGS sequence"/>
</dbReference>
<reference evidence="4 5" key="1">
    <citation type="submission" date="2020-07" db="EMBL/GenBank/DDBJ databases">
        <title>Genomic Encyclopedia of Type Strains, Phase IV (KMG-V): Genome sequencing to study the core and pangenomes of soil and plant-associated prokaryotes.</title>
        <authorList>
            <person name="Whitman W."/>
        </authorList>
    </citation>
    <scope>NUCLEOTIDE SEQUENCE [LARGE SCALE GENOMIC DNA]</scope>
    <source>
        <strain evidence="4 5">RH2WT43</strain>
    </source>
</reference>
<keyword evidence="5" id="KW-1185">Reference proteome</keyword>
<comment type="caution">
    <text evidence="4">The sequence shown here is derived from an EMBL/GenBank/DDBJ whole genome shotgun (WGS) entry which is preliminary data.</text>
</comment>
<dbReference type="InterPro" id="IPR025961">
    <property type="entry name" value="Metal_resist"/>
</dbReference>
<gene>
    <name evidence="4" type="ORF">FHW12_000571</name>
</gene>
<dbReference type="EMBL" id="JACGXL010000001">
    <property type="protein sequence ID" value="MBA8886380.1"/>
    <property type="molecule type" value="Genomic_DNA"/>
</dbReference>
<protein>
    <recommendedName>
        <fullName evidence="2">Signaling pathway modulator ZraP</fullName>
    </recommendedName>
    <alternativeName>
        <fullName evidence="3">Zinc resistance-associated protein</fullName>
    </alternativeName>
</protein>
<evidence type="ECO:0000313" key="4">
    <source>
        <dbReference type="EMBL" id="MBA8886380.1"/>
    </source>
</evidence>
<dbReference type="Gene3D" id="1.20.120.1490">
    <property type="match status" value="1"/>
</dbReference>
<organism evidence="4 5">
    <name type="scientific">Dokdonella fugitiva</name>
    <dbReference type="NCBI Taxonomy" id="328517"/>
    <lineage>
        <taxon>Bacteria</taxon>
        <taxon>Pseudomonadati</taxon>
        <taxon>Pseudomonadota</taxon>
        <taxon>Gammaproteobacteria</taxon>
        <taxon>Lysobacterales</taxon>
        <taxon>Rhodanobacteraceae</taxon>
        <taxon>Dokdonella</taxon>
    </lineage>
</organism>
<sequence length="172" mass="18464">MNPLFASIATRRSAALVFAVALTGLSGVAVWAHEASASDPALTLESNPAEVADHIARMSEHLYVEVQATAEQKERLDPILKQAGSDLAALHAQLSGGHDQVMALLAQPTVDRAALEDLRAGHMRTADEMSRRVVRLVADVADVLTPEQRRVLLDRIAQHHGGGHGPFGWHHG</sequence>
<dbReference type="Pfam" id="PF13801">
    <property type="entry name" value="Metal_resist"/>
    <property type="match status" value="1"/>
</dbReference>
<dbReference type="RefSeq" id="WP_182529466.1">
    <property type="nucleotide sequence ID" value="NZ_JACGXL010000001.1"/>
</dbReference>
<evidence type="ECO:0000256" key="2">
    <source>
        <dbReference type="ARBA" id="ARBA00044983"/>
    </source>
</evidence>
<evidence type="ECO:0000313" key="5">
    <source>
        <dbReference type="Proteomes" id="UP000550401"/>
    </source>
</evidence>
<name>A0A839EZQ2_9GAMM</name>
<comment type="similarity">
    <text evidence="1">Belongs to the ZraP family.</text>
</comment>
<proteinExistence type="inferred from homology"/>
<dbReference type="AlphaFoldDB" id="A0A839EZQ2"/>
<evidence type="ECO:0000256" key="1">
    <source>
        <dbReference type="ARBA" id="ARBA00044945"/>
    </source>
</evidence>